<accession>A0A5D0CMX7</accession>
<gene>
    <name evidence="1" type="ORF">FRY98_18805</name>
</gene>
<dbReference type="EMBL" id="VSDO01000004">
    <property type="protein sequence ID" value="TYA11221.1"/>
    <property type="molecule type" value="Genomic_DNA"/>
</dbReference>
<dbReference type="AlphaFoldDB" id="A0A5D0CMX7"/>
<dbReference type="RefSeq" id="WP_148454830.1">
    <property type="nucleotide sequence ID" value="NZ_VSDO01000004.1"/>
</dbReference>
<dbReference type="OrthoDB" id="2628788at2"/>
<comment type="caution">
    <text evidence="1">The sequence shown here is derived from an EMBL/GenBank/DDBJ whole genome shotgun (WGS) entry which is preliminary data.</text>
</comment>
<reference evidence="1 2" key="1">
    <citation type="submission" date="2019-08" db="EMBL/GenBank/DDBJ databases">
        <title>Genome sequencing of Paenibacillus faecis DSM 23593(T).</title>
        <authorList>
            <person name="Kook J.-K."/>
            <person name="Park S.-N."/>
            <person name="Lim Y.K."/>
        </authorList>
    </citation>
    <scope>NUCLEOTIDE SEQUENCE [LARGE SCALE GENOMIC DNA]</scope>
    <source>
        <strain evidence="1 2">DSM 23593</strain>
    </source>
</reference>
<organism evidence="1 2">
    <name type="scientific">Paenibacillus faecis</name>
    <dbReference type="NCBI Taxonomy" id="862114"/>
    <lineage>
        <taxon>Bacteria</taxon>
        <taxon>Bacillati</taxon>
        <taxon>Bacillota</taxon>
        <taxon>Bacilli</taxon>
        <taxon>Bacillales</taxon>
        <taxon>Paenibacillaceae</taxon>
        <taxon>Paenibacillus</taxon>
    </lineage>
</organism>
<evidence type="ECO:0000313" key="2">
    <source>
        <dbReference type="Proteomes" id="UP000325218"/>
    </source>
</evidence>
<proteinExistence type="predicted"/>
<evidence type="ECO:0000313" key="1">
    <source>
        <dbReference type="EMBL" id="TYA11221.1"/>
    </source>
</evidence>
<sequence>MLKFDTKQINNLIAGNTLALEIPSSSEERRAFVVVSAVEGGGKLNTSDTSKMKYWLRKYEVSNEYLENDWDVSDDELINSIHIIDILGLENLEKELSKYLSDISKMDVEWKCDNPI</sequence>
<name>A0A5D0CMX7_9BACL</name>
<dbReference type="Proteomes" id="UP000325218">
    <property type="component" value="Unassembled WGS sequence"/>
</dbReference>
<keyword evidence="2" id="KW-1185">Reference proteome</keyword>
<protein>
    <submittedName>
        <fullName evidence="1">Uncharacterized protein</fullName>
    </submittedName>
</protein>